<organism evidence="3 4">
    <name type="scientific">Sinomonas terrae</name>
    <dbReference type="NCBI Taxonomy" id="2908838"/>
    <lineage>
        <taxon>Bacteria</taxon>
        <taxon>Bacillati</taxon>
        <taxon>Actinomycetota</taxon>
        <taxon>Actinomycetes</taxon>
        <taxon>Micrococcales</taxon>
        <taxon>Micrococcaceae</taxon>
        <taxon>Sinomonas</taxon>
    </lineage>
</organism>
<dbReference type="SMART" id="SM00062">
    <property type="entry name" value="PBPb"/>
    <property type="match status" value="1"/>
</dbReference>
<evidence type="ECO:0000259" key="2">
    <source>
        <dbReference type="SMART" id="SM00062"/>
    </source>
</evidence>
<evidence type="ECO:0000313" key="4">
    <source>
        <dbReference type="Proteomes" id="UP001202922"/>
    </source>
</evidence>
<dbReference type="RefSeq" id="WP_241056619.1">
    <property type="nucleotide sequence ID" value="NZ_JAKZBV010000002.1"/>
</dbReference>
<protein>
    <submittedName>
        <fullName evidence="3">Transporter substrate-binding domain-containing protein</fullName>
    </submittedName>
</protein>
<dbReference type="PANTHER" id="PTHR35936:SF19">
    <property type="entry name" value="AMINO-ACID-BINDING PROTEIN YXEM-RELATED"/>
    <property type="match status" value="1"/>
</dbReference>
<reference evidence="3 4" key="1">
    <citation type="submission" date="2022-03" db="EMBL/GenBank/DDBJ databases">
        <title>Sinomonas sp. isolated from a soil.</title>
        <authorList>
            <person name="Han J."/>
            <person name="Kim D.-U."/>
        </authorList>
    </citation>
    <scope>NUCLEOTIDE SEQUENCE [LARGE SCALE GENOMIC DNA]</scope>
    <source>
        <strain evidence="3 4">5-5</strain>
    </source>
</reference>
<dbReference type="Pfam" id="PF00497">
    <property type="entry name" value="SBP_bac_3"/>
    <property type="match status" value="1"/>
</dbReference>
<dbReference type="EMBL" id="JAKZBV010000002">
    <property type="protein sequence ID" value="MCH6472446.1"/>
    <property type="molecule type" value="Genomic_DNA"/>
</dbReference>
<feature type="domain" description="Solute-binding protein family 3/N-terminal" evidence="2">
    <location>
        <begin position="51"/>
        <end position="267"/>
    </location>
</feature>
<dbReference type="SUPFAM" id="SSF53850">
    <property type="entry name" value="Periplasmic binding protein-like II"/>
    <property type="match status" value="1"/>
</dbReference>
<dbReference type="InterPro" id="IPR001638">
    <property type="entry name" value="Solute-binding_3/MltF_N"/>
</dbReference>
<keyword evidence="1" id="KW-0732">Signal</keyword>
<dbReference type="Proteomes" id="UP001202922">
    <property type="component" value="Unassembled WGS sequence"/>
</dbReference>
<accession>A0ABS9U6W9</accession>
<keyword evidence="4" id="KW-1185">Reference proteome</keyword>
<gene>
    <name evidence="3" type="ORF">L0M17_21185</name>
</gene>
<evidence type="ECO:0000313" key="3">
    <source>
        <dbReference type="EMBL" id="MCH6472446.1"/>
    </source>
</evidence>
<evidence type="ECO:0000256" key="1">
    <source>
        <dbReference type="ARBA" id="ARBA00022729"/>
    </source>
</evidence>
<dbReference type="Gene3D" id="3.40.190.10">
    <property type="entry name" value="Periplasmic binding protein-like II"/>
    <property type="match status" value="2"/>
</dbReference>
<sequence length="280" mass="29488">MTKSGRITLAVIGVLLIALVAGYLGSMLRGGSAAATADQGSWIKKVQSQGELRVGVAISAPMTVQDSNGNLGGPNLIPLEDLAKQLGVKLTPVAASWGNIVAGLQAGRYDVAANLNSTLERAKAIQFTNSVYEYPAVYVVKADSPWTSSQQLIDSKQQVVSASGSAEDAAIKATGTPVLEVGDWTNAFQALDAHRVAAEFTDSGTAQAQVASHPDYKIILPSPSIYEGGAAYGMPDSTDPRSMQLVNLAIYNAQINGELTRAYQKVDYRPGNDLGDYLKK</sequence>
<dbReference type="PANTHER" id="PTHR35936">
    <property type="entry name" value="MEMBRANE-BOUND LYTIC MUREIN TRANSGLYCOSYLASE F"/>
    <property type="match status" value="1"/>
</dbReference>
<proteinExistence type="predicted"/>
<comment type="caution">
    <text evidence="3">The sequence shown here is derived from an EMBL/GenBank/DDBJ whole genome shotgun (WGS) entry which is preliminary data.</text>
</comment>
<name>A0ABS9U6W9_9MICC</name>